<reference evidence="2 3" key="1">
    <citation type="submission" date="2019-07" db="EMBL/GenBank/DDBJ databases">
        <title>Whole genome shotgun sequence of Reyranella soli NBRC 108950.</title>
        <authorList>
            <person name="Hosoyama A."/>
            <person name="Uohara A."/>
            <person name="Ohji S."/>
            <person name="Ichikawa N."/>
        </authorList>
    </citation>
    <scope>NUCLEOTIDE SEQUENCE [LARGE SCALE GENOMIC DNA]</scope>
    <source>
        <strain evidence="2 3">NBRC 108950</strain>
    </source>
</reference>
<protein>
    <recommendedName>
        <fullName evidence="4">DUF3047 domain-containing protein</fullName>
    </recommendedName>
</protein>
<gene>
    <name evidence="2" type="ORF">RSO01_07180</name>
</gene>
<keyword evidence="3" id="KW-1185">Reference proteome</keyword>
<dbReference type="AlphaFoldDB" id="A0A512N3K6"/>
<sequence>MFLLAGLGTVFAGFPARAADLDAGGLTFRDFAINDNGASFNRGVDPIIAGGPNQVSSRVAVVDSAQGFARVQFGSIKVELALPLGWQATEDWERGVAYSLDKHYRLIIWRVDFAFEGVKDAEHYAATKSGSITARRPSVQAQARKLGDGTFLIVYENVPKGQGDSETRTVFDLVMQRPGNPKEGILMTLGVPTSDTARGLKLLALLKQNIRINW</sequence>
<evidence type="ECO:0000313" key="3">
    <source>
        <dbReference type="Proteomes" id="UP000321058"/>
    </source>
</evidence>
<evidence type="ECO:0000313" key="2">
    <source>
        <dbReference type="EMBL" id="GEP53552.1"/>
    </source>
</evidence>
<feature type="chain" id="PRO_5021730399" description="DUF3047 domain-containing protein" evidence="1">
    <location>
        <begin position="19"/>
        <end position="214"/>
    </location>
</feature>
<comment type="caution">
    <text evidence="2">The sequence shown here is derived from an EMBL/GenBank/DDBJ whole genome shotgun (WGS) entry which is preliminary data.</text>
</comment>
<keyword evidence="1" id="KW-0732">Signal</keyword>
<dbReference type="EMBL" id="BKAJ01000012">
    <property type="protein sequence ID" value="GEP53552.1"/>
    <property type="molecule type" value="Genomic_DNA"/>
</dbReference>
<dbReference type="Proteomes" id="UP000321058">
    <property type="component" value="Unassembled WGS sequence"/>
</dbReference>
<accession>A0A512N3K6</accession>
<dbReference type="RefSeq" id="WP_147146304.1">
    <property type="nucleotide sequence ID" value="NZ_BKAJ01000012.1"/>
</dbReference>
<name>A0A512N3K6_9HYPH</name>
<organism evidence="2 3">
    <name type="scientific">Reyranella soli</name>
    <dbReference type="NCBI Taxonomy" id="1230389"/>
    <lineage>
        <taxon>Bacteria</taxon>
        <taxon>Pseudomonadati</taxon>
        <taxon>Pseudomonadota</taxon>
        <taxon>Alphaproteobacteria</taxon>
        <taxon>Hyphomicrobiales</taxon>
        <taxon>Reyranellaceae</taxon>
        <taxon>Reyranella</taxon>
    </lineage>
</organism>
<evidence type="ECO:0008006" key="4">
    <source>
        <dbReference type="Google" id="ProtNLM"/>
    </source>
</evidence>
<proteinExistence type="predicted"/>
<dbReference type="OrthoDB" id="7375122at2"/>
<evidence type="ECO:0000256" key="1">
    <source>
        <dbReference type="SAM" id="SignalP"/>
    </source>
</evidence>
<feature type="signal peptide" evidence="1">
    <location>
        <begin position="1"/>
        <end position="18"/>
    </location>
</feature>